<name>A0ACB7F9H3_NIBAL</name>
<evidence type="ECO:0000313" key="1">
    <source>
        <dbReference type="EMBL" id="KAG8009696.1"/>
    </source>
</evidence>
<reference evidence="1" key="1">
    <citation type="submission" date="2020-04" db="EMBL/GenBank/DDBJ databases">
        <title>A chromosome-scale assembly and high-density genetic map of the yellow drum (Nibea albiflora) genome.</title>
        <authorList>
            <person name="Xu D."/>
            <person name="Zhang W."/>
            <person name="Chen R."/>
            <person name="Tan P."/>
            <person name="Wang L."/>
            <person name="Song H."/>
            <person name="Tian L."/>
            <person name="Zhu Q."/>
            <person name="Wang B."/>
        </authorList>
    </citation>
    <scope>NUCLEOTIDE SEQUENCE</scope>
    <source>
        <strain evidence="1">ZJHYS-2018</strain>
    </source>
</reference>
<proteinExistence type="predicted"/>
<protein>
    <submittedName>
        <fullName evidence="1">Guanine nucleotide-binding protein G(S) subunit alpha</fullName>
    </submittedName>
</protein>
<dbReference type="Proteomes" id="UP000805704">
    <property type="component" value="Chromosome 17"/>
</dbReference>
<sequence>MENCLTRGDSSELVSVLRSEGLSSITLTRLDQLVTKDLCGSGFSRVLVVLKSLEVLSENRDDLKMLVNNGLTVKVLLWFEAVHDLLTSDLQKNSNPLLILTEEFYDYLLIPDGSSSPDSWRVYTFPCRRAFLDSMELFPPKDDKLDKFWIDFNLSSGCVSFFIDEPQGFLWGSIHLLKQEVDHYTVELKADGCTGAQTVLSVRLNNPIMHHNSRGQTVQLNFDCEHHRELEEAAGRVFKEVFGPDRKRDSVLCNTHLASEGSPEGLEPPEEEEEEAGLCDEPVMEPKSDLTCGITAAFNTFKTELEQHFTSCWQNAEAEVLQSLKECQQHVTSLLTAVHQHRLALLHTFQISVSHQLNRLEENSTSLNSINSQILVQYLCPGPGLIVSLFVLIQIRNCSGSGSDLVDFVFFEMGCLGGKTEEERLDEKAKREANKKIERQLQKERQAYKATHRLLLLGESGKSTIVKQMRILHVDGFNADPVHNQPITACLALLANQSVYFSYREKQQKIQDIRKNVKDAIVEFFEHAQKLWEDDGVKACFERSNEYQLIDCAKYFLDRLDSVRRTDYTPTDQDLLRCRVLTSGIFETRFQVDKVNFQFLKTISVILFLNKQDVLADKILAGKSKLEDYFPEYTNYQVPAEAVPDADEDPRVTRAKFFIRDEFLRISTASGDGKHYCYPHFTCAVDTENIRRVFNDCRDIIQRMHLRQYELL</sequence>
<organism evidence="1 2">
    <name type="scientific">Nibea albiflora</name>
    <name type="common">Yellow drum</name>
    <name type="synonym">Corvina albiflora</name>
    <dbReference type="NCBI Taxonomy" id="240163"/>
    <lineage>
        <taxon>Eukaryota</taxon>
        <taxon>Metazoa</taxon>
        <taxon>Chordata</taxon>
        <taxon>Craniata</taxon>
        <taxon>Vertebrata</taxon>
        <taxon>Euteleostomi</taxon>
        <taxon>Actinopterygii</taxon>
        <taxon>Neopterygii</taxon>
        <taxon>Teleostei</taxon>
        <taxon>Neoteleostei</taxon>
        <taxon>Acanthomorphata</taxon>
        <taxon>Eupercaria</taxon>
        <taxon>Sciaenidae</taxon>
        <taxon>Nibea</taxon>
    </lineage>
</organism>
<keyword evidence="2" id="KW-1185">Reference proteome</keyword>
<gene>
    <name evidence="1" type="primary">GNAS</name>
    <name evidence="1" type="ORF">GBF38_019058</name>
</gene>
<accession>A0ACB7F9H3</accession>
<evidence type="ECO:0000313" key="2">
    <source>
        <dbReference type="Proteomes" id="UP000805704"/>
    </source>
</evidence>
<comment type="caution">
    <text evidence="1">The sequence shown here is derived from an EMBL/GenBank/DDBJ whole genome shotgun (WGS) entry which is preliminary data.</text>
</comment>
<dbReference type="EMBL" id="CM024805">
    <property type="protein sequence ID" value="KAG8009696.1"/>
    <property type="molecule type" value="Genomic_DNA"/>
</dbReference>